<proteinExistence type="predicted"/>
<reference evidence="1" key="2">
    <citation type="journal article" date="2022" name="New Phytol.">
        <title>Evolutionary transition to the ectomycorrhizal habit in the genomes of a hyperdiverse lineage of mushroom-forming fungi.</title>
        <authorList>
            <person name="Looney B."/>
            <person name="Miyauchi S."/>
            <person name="Morin E."/>
            <person name="Drula E."/>
            <person name="Courty P.E."/>
            <person name="Kohler A."/>
            <person name="Kuo A."/>
            <person name="LaButti K."/>
            <person name="Pangilinan J."/>
            <person name="Lipzen A."/>
            <person name="Riley R."/>
            <person name="Andreopoulos W."/>
            <person name="He G."/>
            <person name="Johnson J."/>
            <person name="Nolan M."/>
            <person name="Tritt A."/>
            <person name="Barry K.W."/>
            <person name="Grigoriev I.V."/>
            <person name="Nagy L.G."/>
            <person name="Hibbett D."/>
            <person name="Henrissat B."/>
            <person name="Matheny P.B."/>
            <person name="Labbe J."/>
            <person name="Martin F.M."/>
        </authorList>
    </citation>
    <scope>NUCLEOTIDE SEQUENCE</scope>
    <source>
        <strain evidence="1">EC-137</strain>
    </source>
</reference>
<dbReference type="Proteomes" id="UP000814128">
    <property type="component" value="Unassembled WGS sequence"/>
</dbReference>
<evidence type="ECO:0000313" key="1">
    <source>
        <dbReference type="EMBL" id="KAI0035098.1"/>
    </source>
</evidence>
<dbReference type="EMBL" id="MU273490">
    <property type="protein sequence ID" value="KAI0035098.1"/>
    <property type="molecule type" value="Genomic_DNA"/>
</dbReference>
<organism evidence="1 2">
    <name type="scientific">Vararia minispora EC-137</name>
    <dbReference type="NCBI Taxonomy" id="1314806"/>
    <lineage>
        <taxon>Eukaryota</taxon>
        <taxon>Fungi</taxon>
        <taxon>Dikarya</taxon>
        <taxon>Basidiomycota</taxon>
        <taxon>Agaricomycotina</taxon>
        <taxon>Agaricomycetes</taxon>
        <taxon>Russulales</taxon>
        <taxon>Lachnocladiaceae</taxon>
        <taxon>Vararia</taxon>
    </lineage>
</organism>
<feature type="non-terminal residue" evidence="1">
    <location>
        <position position="345"/>
    </location>
</feature>
<reference evidence="1" key="1">
    <citation type="submission" date="2021-02" db="EMBL/GenBank/DDBJ databases">
        <authorList>
            <consortium name="DOE Joint Genome Institute"/>
            <person name="Ahrendt S."/>
            <person name="Looney B.P."/>
            <person name="Miyauchi S."/>
            <person name="Morin E."/>
            <person name="Drula E."/>
            <person name="Courty P.E."/>
            <person name="Chicoki N."/>
            <person name="Fauchery L."/>
            <person name="Kohler A."/>
            <person name="Kuo A."/>
            <person name="Labutti K."/>
            <person name="Pangilinan J."/>
            <person name="Lipzen A."/>
            <person name="Riley R."/>
            <person name="Andreopoulos W."/>
            <person name="He G."/>
            <person name="Johnson J."/>
            <person name="Barry K.W."/>
            <person name="Grigoriev I.V."/>
            <person name="Nagy L."/>
            <person name="Hibbett D."/>
            <person name="Henrissat B."/>
            <person name="Matheny P.B."/>
            <person name="Labbe J."/>
            <person name="Martin F."/>
        </authorList>
    </citation>
    <scope>NUCLEOTIDE SEQUENCE</scope>
    <source>
        <strain evidence="1">EC-137</strain>
    </source>
</reference>
<sequence>PPSSGPRPKKASKKKIAIDLPSVPKDPGEDGDAGETRPAKRQRMGAKGVGSSALFSMLPAPKVENPALVAPSRVLGGGTRPGLVFNASSAPSFSAPTEDQEEVLPEPGPSSRPVLPLLFPPPSLAKGRANISLEEGGVHPPKPVAKPPSSSLAVDFFSLGAWADGSSSSASASRSSSLSKISAPKVDDFVPPEPTLTDPYPGYYQLPSGAWAQYDPEYYRKFYTKWKADYDKQIRSLEKGVEKGFEGAQGDETREINAQKEMERAKREVQELEERKMLTTGGDRVPEGPRMNIQGAKLGKGARTRHQLTTLLADAYANREALEAKIAEGKRNRKEAGNKYGACTR</sequence>
<gene>
    <name evidence="1" type="ORF">K488DRAFT_15305</name>
</gene>
<protein>
    <submittedName>
        <fullName evidence="1">Mitotic checkpoint regulator, MAD2B-interacting-domain-containing protein</fullName>
    </submittedName>
</protein>
<accession>A0ACB8QTD3</accession>
<comment type="caution">
    <text evidence="1">The sequence shown here is derived from an EMBL/GenBank/DDBJ whole genome shotgun (WGS) entry which is preliminary data.</text>
</comment>
<keyword evidence="2" id="KW-1185">Reference proteome</keyword>
<feature type="non-terminal residue" evidence="1">
    <location>
        <position position="1"/>
    </location>
</feature>
<name>A0ACB8QTD3_9AGAM</name>
<evidence type="ECO:0000313" key="2">
    <source>
        <dbReference type="Proteomes" id="UP000814128"/>
    </source>
</evidence>